<evidence type="ECO:0000313" key="14">
    <source>
        <dbReference type="EMBL" id="SED69245.1"/>
    </source>
</evidence>
<accession>A0A1H5CRQ8</accession>
<dbReference type="SUPFAM" id="SSF53167">
    <property type="entry name" value="Purine and uridine phosphorylases"/>
    <property type="match status" value="1"/>
</dbReference>
<dbReference type="NCBIfam" id="TIGR01697">
    <property type="entry name" value="PNPH-PUNA-XAPA"/>
    <property type="match status" value="1"/>
</dbReference>
<comment type="similarity">
    <text evidence="3 11">Belongs to the PNP/MTAP phosphorylase family.</text>
</comment>
<evidence type="ECO:0000256" key="9">
    <source>
        <dbReference type="ARBA" id="ARBA00031036"/>
    </source>
</evidence>
<feature type="binding site" evidence="12">
    <location>
        <position position="156"/>
    </location>
    <ligand>
        <name>phosphate</name>
        <dbReference type="ChEBI" id="CHEBI:43474"/>
    </ligand>
</feature>
<dbReference type="NCBIfam" id="TIGR01698">
    <property type="entry name" value="PUNP"/>
    <property type="match status" value="1"/>
</dbReference>
<feature type="binding site" evidence="12">
    <location>
        <position position="99"/>
    </location>
    <ligand>
        <name>phosphate</name>
        <dbReference type="ChEBI" id="CHEBI:43474"/>
    </ligand>
</feature>
<feature type="binding site" evidence="12">
    <location>
        <position position="67"/>
    </location>
    <ligand>
        <name>phosphate</name>
        <dbReference type="ChEBI" id="CHEBI:43474"/>
    </ligand>
</feature>
<keyword evidence="7 11" id="KW-0328">Glycosyltransferase</keyword>
<dbReference type="CDD" id="cd09009">
    <property type="entry name" value="PNP-EcPNPII_like"/>
    <property type="match status" value="1"/>
</dbReference>
<organism evidence="14 15">
    <name type="scientific">Ruania alba</name>
    <dbReference type="NCBI Taxonomy" id="648782"/>
    <lineage>
        <taxon>Bacteria</taxon>
        <taxon>Bacillati</taxon>
        <taxon>Actinomycetota</taxon>
        <taxon>Actinomycetes</taxon>
        <taxon>Micrococcales</taxon>
        <taxon>Ruaniaceae</taxon>
        <taxon>Ruania</taxon>
    </lineage>
</organism>
<evidence type="ECO:0000256" key="8">
    <source>
        <dbReference type="ARBA" id="ARBA00022679"/>
    </source>
</evidence>
<dbReference type="STRING" id="648782.SAMN04488554_0449"/>
<reference evidence="15" key="1">
    <citation type="submission" date="2016-10" db="EMBL/GenBank/DDBJ databases">
        <authorList>
            <person name="Varghese N."/>
            <person name="Submissions S."/>
        </authorList>
    </citation>
    <scope>NUCLEOTIDE SEQUENCE [LARGE SCALE GENOMIC DNA]</scope>
    <source>
        <strain evidence="15">DSM 21368</strain>
    </source>
</reference>
<evidence type="ECO:0000256" key="4">
    <source>
        <dbReference type="ARBA" id="ARBA00011233"/>
    </source>
</evidence>
<dbReference type="PIRSF" id="PIRSF000477">
    <property type="entry name" value="PurNPase"/>
    <property type="match status" value="1"/>
</dbReference>
<dbReference type="AlphaFoldDB" id="A0A1H5CRQ8"/>
<dbReference type="GO" id="GO:0004731">
    <property type="term" value="F:purine-nucleoside phosphorylase activity"/>
    <property type="evidence" value="ECO:0007669"/>
    <property type="project" value="UniProtKB-UniRule"/>
</dbReference>
<feature type="binding site" evidence="12">
    <location>
        <position position="267"/>
    </location>
    <ligand>
        <name>a purine D-ribonucleoside</name>
        <dbReference type="ChEBI" id="CHEBI:142355"/>
    </ligand>
</feature>
<dbReference type="InterPro" id="IPR011268">
    <property type="entry name" value="Purine_phosphorylase"/>
</dbReference>
<dbReference type="EMBL" id="FNTX01000001">
    <property type="protein sequence ID" value="SED69245.1"/>
    <property type="molecule type" value="Genomic_DNA"/>
</dbReference>
<dbReference type="Proteomes" id="UP000199220">
    <property type="component" value="Unassembled WGS sequence"/>
</dbReference>
<dbReference type="InterPro" id="IPR000845">
    <property type="entry name" value="Nucleoside_phosphorylase_d"/>
</dbReference>
<evidence type="ECO:0000256" key="2">
    <source>
        <dbReference type="ARBA" id="ARBA00005058"/>
    </source>
</evidence>
<evidence type="ECO:0000256" key="1">
    <source>
        <dbReference type="ARBA" id="ARBA00002678"/>
    </source>
</evidence>
<feature type="binding site" evidence="12">
    <location>
        <begin position="124"/>
        <end position="126"/>
    </location>
    <ligand>
        <name>phosphate</name>
        <dbReference type="ChEBI" id="CHEBI:43474"/>
    </ligand>
</feature>
<feature type="binding site" evidence="12">
    <location>
        <position position="225"/>
    </location>
    <ligand>
        <name>a purine D-ribonucleoside</name>
        <dbReference type="ChEBI" id="CHEBI:142355"/>
    </ligand>
</feature>
<evidence type="ECO:0000256" key="6">
    <source>
        <dbReference type="ARBA" id="ARBA00013834"/>
    </source>
</evidence>
<feature type="domain" description="Nucleoside phosphorylase" evidence="13">
    <location>
        <begin position="61"/>
        <end position="302"/>
    </location>
</feature>
<gene>
    <name evidence="14" type="ORF">SAMN04488554_0449</name>
</gene>
<comment type="catalytic activity">
    <reaction evidence="10">
        <text>a purine 2'-deoxy-D-ribonucleoside + phosphate = a purine nucleobase + 2-deoxy-alpha-D-ribose 1-phosphate</text>
        <dbReference type="Rhea" id="RHEA:36431"/>
        <dbReference type="ChEBI" id="CHEBI:26386"/>
        <dbReference type="ChEBI" id="CHEBI:43474"/>
        <dbReference type="ChEBI" id="CHEBI:57259"/>
        <dbReference type="ChEBI" id="CHEBI:142361"/>
        <dbReference type="EC" id="2.4.2.1"/>
    </reaction>
</comment>
<dbReference type="NCBIfam" id="NF006054">
    <property type="entry name" value="PRK08202.1"/>
    <property type="match status" value="1"/>
</dbReference>
<sequence>MEVTRSLCTVGGIFGHVSENASTDPAHAVVDLDDPGTDPFEAAAQAARTIAARSGVDRHDIALVLGSGWGPAADVLGETVAEIDAGEVPGFSRSGVPGHSGTLRSIRYSDHAGITRHALVLGARTHFYEGRGVRRVAHGVRTAAAAGAQTVVLTNGCGGLRPEWVPGTPVLLSDHINLTAASPLEGATFVDLTDLYSPRLREIAREVDPSLAEGVYCQFRGPHYETPAEVQMARRIGGDLVGMSTALEAIAARHAGLEILGISLVTNLAAGISAQPLSHAEVIEAGQAAAPRISELLAQIVRRAVP</sequence>
<comment type="pathway">
    <text evidence="2 11">Purine metabolism; purine nucleoside salvage.</text>
</comment>
<dbReference type="UniPathway" id="UPA00606"/>
<dbReference type="PANTHER" id="PTHR11904">
    <property type="entry name" value="METHYLTHIOADENOSINE/PURINE NUCLEOSIDE PHOSPHORYLASE"/>
    <property type="match status" value="1"/>
</dbReference>
<dbReference type="GO" id="GO:0009116">
    <property type="term" value="P:nucleoside metabolic process"/>
    <property type="evidence" value="ECO:0007669"/>
    <property type="project" value="UniProtKB-UniRule"/>
</dbReference>
<name>A0A1H5CRQ8_9MICO</name>
<dbReference type="InterPro" id="IPR035994">
    <property type="entry name" value="Nucleoside_phosphorylase_sf"/>
</dbReference>
<evidence type="ECO:0000256" key="3">
    <source>
        <dbReference type="ARBA" id="ARBA00006751"/>
    </source>
</evidence>
<dbReference type="EC" id="2.4.2.1" evidence="5 11"/>
<evidence type="ECO:0000313" key="15">
    <source>
        <dbReference type="Proteomes" id="UP000199220"/>
    </source>
</evidence>
<evidence type="ECO:0000256" key="7">
    <source>
        <dbReference type="ARBA" id="ARBA00022676"/>
    </source>
</evidence>
<dbReference type="PANTHER" id="PTHR11904:SF9">
    <property type="entry name" value="PURINE NUCLEOSIDE PHOSPHORYLASE-RELATED"/>
    <property type="match status" value="1"/>
</dbReference>
<comment type="subunit">
    <text evidence="4">Homotrimer.</text>
</comment>
<dbReference type="Pfam" id="PF01048">
    <property type="entry name" value="PNP_UDP_1"/>
    <property type="match status" value="1"/>
</dbReference>
<feature type="binding site" evidence="12">
    <location>
        <position position="244"/>
    </location>
    <ligand>
        <name>phosphate</name>
        <dbReference type="ChEBI" id="CHEBI:43474"/>
    </ligand>
</feature>
<evidence type="ECO:0000256" key="12">
    <source>
        <dbReference type="PIRSR" id="PIRSR000477-2"/>
    </source>
</evidence>
<evidence type="ECO:0000256" key="5">
    <source>
        <dbReference type="ARBA" id="ARBA00011886"/>
    </source>
</evidence>
<protein>
    <recommendedName>
        <fullName evidence="6 11">Purine nucleoside phosphorylase</fullName>
        <ecNumber evidence="5 11">2.4.2.1</ecNumber>
    </recommendedName>
    <alternativeName>
        <fullName evidence="9 11">Inosine-guanosine phosphorylase</fullName>
    </alternativeName>
</protein>
<evidence type="ECO:0000256" key="11">
    <source>
        <dbReference type="PIRNR" id="PIRNR000477"/>
    </source>
</evidence>
<keyword evidence="15" id="KW-1185">Reference proteome</keyword>
<dbReference type="GO" id="GO:0005737">
    <property type="term" value="C:cytoplasm"/>
    <property type="evidence" value="ECO:0007669"/>
    <property type="project" value="TreeGrafter"/>
</dbReference>
<proteinExistence type="inferred from homology"/>
<evidence type="ECO:0000259" key="13">
    <source>
        <dbReference type="Pfam" id="PF01048"/>
    </source>
</evidence>
<dbReference type="InterPro" id="IPR011269">
    <property type="entry name" value="PUNP"/>
</dbReference>
<comment type="function">
    <text evidence="1">The purine nucleoside phosphorylases catalyze the phosphorolytic breakdown of the N-glycosidic bond in the beta-(deoxy)ribonucleoside molecules, with the formation of the corresponding free purine bases and pentose-1-phosphate. Cleaves guanosine, inosine, 2'-deoxyguanosine and 2'-deoxyinosine.</text>
</comment>
<dbReference type="Gene3D" id="3.40.50.1580">
    <property type="entry name" value="Nucleoside phosphorylase domain"/>
    <property type="match status" value="1"/>
</dbReference>
<evidence type="ECO:0000256" key="10">
    <source>
        <dbReference type="ARBA" id="ARBA00048556"/>
    </source>
</evidence>
<keyword evidence="8 11" id="KW-0808">Transferase</keyword>